<dbReference type="PANTHER" id="PTHR46211">
    <property type="entry name" value="GLYCEROPHOSPHORYL DIESTER PHOSPHODIESTERASE"/>
    <property type="match status" value="1"/>
</dbReference>
<dbReference type="InterPro" id="IPR030395">
    <property type="entry name" value="GP_PDE_dom"/>
</dbReference>
<dbReference type="Proteomes" id="UP000610456">
    <property type="component" value="Unassembled WGS sequence"/>
</dbReference>
<accession>A0A918SJJ0</accession>
<feature type="region of interest" description="Disordered" evidence="1">
    <location>
        <begin position="23"/>
        <end position="47"/>
    </location>
</feature>
<evidence type="ECO:0000313" key="3">
    <source>
        <dbReference type="EMBL" id="GHA44663.1"/>
    </source>
</evidence>
<sequence>MTNFKIALIFLSFTVLNSCKSNSENEKEMETNASKTSVQVQGHRGDRGNFPENSIPAFISAVKKGVDVLELDVVISKDKKVVVSHEPYMSSLYVSTPTGDSISKADERSYNMYEMSYDSIRQFDAGSRGNRHFPNQEKIKTYKPLLSEVIDTVETFIAAEELQPVKYNIEIKSVITEYGEYQPEPEEFVELVIEIIKERGIHDKVNIQSFDPKILNVMNRNYPETEIAYLVSNGGIEENLSLLDFKPEIYSPNYRLVKDEQFVDSIKSAEMQLIPWTVNYPEDIQRMIDLKVDGIITDYPERVLDKKR</sequence>
<protein>
    <submittedName>
        <fullName evidence="3">Glycerophosphoryl diester phosphodiesterase</fullName>
    </submittedName>
</protein>
<reference evidence="3" key="2">
    <citation type="submission" date="2020-09" db="EMBL/GenBank/DDBJ databases">
        <authorList>
            <person name="Sun Q."/>
            <person name="Kim S."/>
        </authorList>
    </citation>
    <scope>NUCLEOTIDE SEQUENCE</scope>
    <source>
        <strain evidence="3">KCTC 12719</strain>
    </source>
</reference>
<organism evidence="3 4">
    <name type="scientific">Salinimicrobium marinum</name>
    <dbReference type="NCBI Taxonomy" id="680283"/>
    <lineage>
        <taxon>Bacteria</taxon>
        <taxon>Pseudomonadati</taxon>
        <taxon>Bacteroidota</taxon>
        <taxon>Flavobacteriia</taxon>
        <taxon>Flavobacteriales</taxon>
        <taxon>Flavobacteriaceae</taxon>
        <taxon>Salinimicrobium</taxon>
    </lineage>
</organism>
<dbReference type="PROSITE" id="PS51704">
    <property type="entry name" value="GP_PDE"/>
    <property type="match status" value="1"/>
</dbReference>
<comment type="caution">
    <text evidence="3">The sequence shown here is derived from an EMBL/GenBank/DDBJ whole genome shotgun (WGS) entry which is preliminary data.</text>
</comment>
<dbReference type="SUPFAM" id="SSF51695">
    <property type="entry name" value="PLC-like phosphodiesterases"/>
    <property type="match status" value="1"/>
</dbReference>
<evidence type="ECO:0000256" key="1">
    <source>
        <dbReference type="SAM" id="MobiDB-lite"/>
    </source>
</evidence>
<dbReference type="GO" id="GO:0008081">
    <property type="term" value="F:phosphoric diester hydrolase activity"/>
    <property type="evidence" value="ECO:0007669"/>
    <property type="project" value="InterPro"/>
</dbReference>
<dbReference type="AlphaFoldDB" id="A0A918SJJ0"/>
<dbReference type="Pfam" id="PF03009">
    <property type="entry name" value="GDPD"/>
    <property type="match status" value="1"/>
</dbReference>
<name>A0A918SJJ0_9FLAO</name>
<dbReference type="PANTHER" id="PTHR46211:SF14">
    <property type="entry name" value="GLYCEROPHOSPHODIESTER PHOSPHODIESTERASE"/>
    <property type="match status" value="1"/>
</dbReference>
<dbReference type="InterPro" id="IPR017946">
    <property type="entry name" value="PLC-like_Pdiesterase_TIM-brl"/>
</dbReference>
<reference evidence="3" key="1">
    <citation type="journal article" date="2014" name="Int. J. Syst. Evol. Microbiol.">
        <title>Complete genome sequence of Corynebacterium casei LMG S-19264T (=DSM 44701T), isolated from a smear-ripened cheese.</title>
        <authorList>
            <consortium name="US DOE Joint Genome Institute (JGI-PGF)"/>
            <person name="Walter F."/>
            <person name="Albersmeier A."/>
            <person name="Kalinowski J."/>
            <person name="Ruckert C."/>
        </authorList>
    </citation>
    <scope>NUCLEOTIDE SEQUENCE</scope>
    <source>
        <strain evidence="3">KCTC 12719</strain>
    </source>
</reference>
<proteinExistence type="predicted"/>
<gene>
    <name evidence="3" type="primary">glpQ</name>
    <name evidence="3" type="ORF">GCM10007103_27220</name>
</gene>
<dbReference type="EMBL" id="BMXB01000013">
    <property type="protein sequence ID" value="GHA44663.1"/>
    <property type="molecule type" value="Genomic_DNA"/>
</dbReference>
<evidence type="ECO:0000259" key="2">
    <source>
        <dbReference type="PROSITE" id="PS51704"/>
    </source>
</evidence>
<feature type="compositionally biased region" description="Polar residues" evidence="1">
    <location>
        <begin position="31"/>
        <end position="40"/>
    </location>
</feature>
<dbReference type="Gene3D" id="3.20.20.190">
    <property type="entry name" value="Phosphatidylinositol (PI) phosphodiesterase"/>
    <property type="match status" value="1"/>
</dbReference>
<evidence type="ECO:0000313" key="4">
    <source>
        <dbReference type="Proteomes" id="UP000610456"/>
    </source>
</evidence>
<feature type="domain" description="GP-PDE" evidence="2">
    <location>
        <begin position="38"/>
        <end position="307"/>
    </location>
</feature>
<keyword evidence="4" id="KW-1185">Reference proteome</keyword>
<dbReference type="RefSeq" id="WP_189605332.1">
    <property type="nucleotide sequence ID" value="NZ_BMXB01000013.1"/>
</dbReference>
<dbReference type="GO" id="GO:0006629">
    <property type="term" value="P:lipid metabolic process"/>
    <property type="evidence" value="ECO:0007669"/>
    <property type="project" value="InterPro"/>
</dbReference>